<dbReference type="InterPro" id="IPR005148">
    <property type="entry name" value="Arg-tRNA-synth_N"/>
</dbReference>
<evidence type="ECO:0000256" key="4">
    <source>
        <dbReference type="ARBA" id="ARBA00022840"/>
    </source>
</evidence>
<dbReference type="AlphaFoldDB" id="A0A1F5EMX0"/>
<evidence type="ECO:0000256" key="1">
    <source>
        <dbReference type="ARBA" id="ARBA00005594"/>
    </source>
</evidence>
<comment type="subunit">
    <text evidence="8">Monomer.</text>
</comment>
<dbReference type="SMART" id="SM00836">
    <property type="entry name" value="DALR_1"/>
    <property type="match status" value="1"/>
</dbReference>
<dbReference type="NCBIfam" id="TIGR00456">
    <property type="entry name" value="argS"/>
    <property type="match status" value="1"/>
</dbReference>
<keyword evidence="4 8" id="KW-0067">ATP-binding</keyword>
<dbReference type="InterPro" id="IPR035684">
    <property type="entry name" value="ArgRS_core"/>
</dbReference>
<dbReference type="Pfam" id="PF00750">
    <property type="entry name" value="tRNA-synt_1d"/>
    <property type="match status" value="1"/>
</dbReference>
<dbReference type="Gene3D" id="3.40.50.620">
    <property type="entry name" value="HUPs"/>
    <property type="match status" value="1"/>
</dbReference>
<sequence>MIKNELEKIIKSAMSELGLPAGEAGIEAGEVHLEHPVDLKMGDYSTNVAMVYAKQLGQNLNPVRDNGSLKEPVSNGARELAEKIVEKINLGPRDPSIEKIEVAGAGFINFYLKKDFFVDSVKEVLEQGEKFGSNEKLKGKKIMVEYTDPNPFKEIHIGHLTTNAIGESISRIIGFNGAEIIRANYQGDVGMHVAKAIYGLLELRFDGSKIGDLAQAYAYGAKNFDDKKQEITEINKKIYNRSDEKINRLYDTGREASLRYFEVIYKKLGTKFDEYFFESETANIGKELVEKNIGKVFEESDGAIVFKGENYGLHTRVFINSEGLPTYEAKDLGLIKTKFEKYPDLDLSISVTGNEVKEYFKVMLKAAEMVEPEWARKTKHISHGMLRLPEGKMSSRTGDVISAIGLMSEVEKEIQAKMQKSDNYDKTVEQITLSAVKYSILKSASGKDIIFDFEKSISIEGNSGPYLQYTFARTNSILEKAKSENISTWTPGVQVEGGVVSEVEKLIYRFPEVVELAGSVNEPHHIATYLSDLAQAFNSYYSGNKIVDVSDENSSYKVALAGAVGQVIKNGLYLLGIETPNKM</sequence>
<dbReference type="EMBL" id="MFAA01000025">
    <property type="protein sequence ID" value="OGD68725.1"/>
    <property type="molecule type" value="Genomic_DNA"/>
</dbReference>
<dbReference type="InterPro" id="IPR036695">
    <property type="entry name" value="Arg-tRNA-synth_N_sf"/>
</dbReference>
<dbReference type="GO" id="GO:0005524">
    <property type="term" value="F:ATP binding"/>
    <property type="evidence" value="ECO:0007669"/>
    <property type="project" value="UniProtKB-UniRule"/>
</dbReference>
<dbReference type="GO" id="GO:0004814">
    <property type="term" value="F:arginine-tRNA ligase activity"/>
    <property type="evidence" value="ECO:0007669"/>
    <property type="project" value="UniProtKB-UniRule"/>
</dbReference>
<dbReference type="HAMAP" id="MF_00123">
    <property type="entry name" value="Arg_tRNA_synth"/>
    <property type="match status" value="1"/>
</dbReference>
<dbReference type="Pfam" id="PF03485">
    <property type="entry name" value="Arg_tRNA_synt_N"/>
    <property type="match status" value="1"/>
</dbReference>
<evidence type="ECO:0000256" key="6">
    <source>
        <dbReference type="ARBA" id="ARBA00023146"/>
    </source>
</evidence>
<evidence type="ECO:0000256" key="9">
    <source>
        <dbReference type="RuleBase" id="RU363038"/>
    </source>
</evidence>
<dbReference type="SUPFAM" id="SSF52374">
    <property type="entry name" value="Nucleotidylyl transferase"/>
    <property type="match status" value="1"/>
</dbReference>
<keyword evidence="3 8" id="KW-0547">Nucleotide-binding</keyword>
<dbReference type="SUPFAM" id="SSF47323">
    <property type="entry name" value="Anticodon-binding domain of a subclass of class I aminoacyl-tRNA synthetases"/>
    <property type="match status" value="1"/>
</dbReference>
<evidence type="ECO:0000256" key="3">
    <source>
        <dbReference type="ARBA" id="ARBA00022741"/>
    </source>
</evidence>
<dbReference type="SUPFAM" id="SSF55190">
    <property type="entry name" value="Arginyl-tRNA synthetase (ArgRS), N-terminal 'additional' domain"/>
    <property type="match status" value="1"/>
</dbReference>
<feature type="domain" description="Arginyl tRNA synthetase N-terminal" evidence="11">
    <location>
        <begin position="4"/>
        <end position="112"/>
    </location>
</feature>
<evidence type="ECO:0000259" key="11">
    <source>
        <dbReference type="SMART" id="SM01016"/>
    </source>
</evidence>
<comment type="catalytic activity">
    <reaction evidence="7 8">
        <text>tRNA(Arg) + L-arginine + ATP = L-arginyl-tRNA(Arg) + AMP + diphosphate</text>
        <dbReference type="Rhea" id="RHEA:20301"/>
        <dbReference type="Rhea" id="RHEA-COMP:9658"/>
        <dbReference type="Rhea" id="RHEA-COMP:9673"/>
        <dbReference type="ChEBI" id="CHEBI:30616"/>
        <dbReference type="ChEBI" id="CHEBI:32682"/>
        <dbReference type="ChEBI" id="CHEBI:33019"/>
        <dbReference type="ChEBI" id="CHEBI:78442"/>
        <dbReference type="ChEBI" id="CHEBI:78513"/>
        <dbReference type="ChEBI" id="CHEBI:456215"/>
        <dbReference type="EC" id="6.1.1.19"/>
    </reaction>
</comment>
<keyword evidence="8" id="KW-0963">Cytoplasm</keyword>
<comment type="caution">
    <text evidence="12">The sequence shown here is derived from an EMBL/GenBank/DDBJ whole genome shotgun (WGS) entry which is preliminary data.</text>
</comment>
<evidence type="ECO:0000313" key="12">
    <source>
        <dbReference type="EMBL" id="OGD68725.1"/>
    </source>
</evidence>
<dbReference type="SMART" id="SM01016">
    <property type="entry name" value="Arg_tRNA_synt_N"/>
    <property type="match status" value="1"/>
</dbReference>
<dbReference type="GO" id="GO:0005737">
    <property type="term" value="C:cytoplasm"/>
    <property type="evidence" value="ECO:0007669"/>
    <property type="project" value="UniProtKB-SubCell"/>
</dbReference>
<dbReference type="EC" id="6.1.1.19" evidence="8"/>
<evidence type="ECO:0000256" key="5">
    <source>
        <dbReference type="ARBA" id="ARBA00022917"/>
    </source>
</evidence>
<dbReference type="PRINTS" id="PR01038">
    <property type="entry name" value="TRNASYNTHARG"/>
</dbReference>
<dbReference type="InterPro" id="IPR009080">
    <property type="entry name" value="tRNAsynth_Ia_anticodon-bd"/>
</dbReference>
<reference evidence="12 13" key="1">
    <citation type="journal article" date="2016" name="Nat. Commun.">
        <title>Thousands of microbial genomes shed light on interconnected biogeochemical processes in an aquifer system.</title>
        <authorList>
            <person name="Anantharaman K."/>
            <person name="Brown C.T."/>
            <person name="Hug L.A."/>
            <person name="Sharon I."/>
            <person name="Castelle C.J."/>
            <person name="Probst A.J."/>
            <person name="Thomas B.C."/>
            <person name="Singh A."/>
            <person name="Wilkins M.J."/>
            <person name="Karaoz U."/>
            <person name="Brodie E.L."/>
            <person name="Williams K.H."/>
            <person name="Hubbard S.S."/>
            <person name="Banfield J.F."/>
        </authorList>
    </citation>
    <scope>NUCLEOTIDE SEQUENCE [LARGE SCALE GENOMIC DNA]</scope>
</reference>
<dbReference type="PANTHER" id="PTHR11956">
    <property type="entry name" value="ARGINYL-TRNA SYNTHETASE"/>
    <property type="match status" value="1"/>
</dbReference>
<dbReference type="Gene3D" id="1.10.730.10">
    <property type="entry name" value="Isoleucyl-tRNA Synthetase, Domain 1"/>
    <property type="match status" value="1"/>
</dbReference>
<keyword evidence="2 8" id="KW-0436">Ligase</keyword>
<comment type="similarity">
    <text evidence="1 8 9">Belongs to the class-I aminoacyl-tRNA synthetase family.</text>
</comment>
<keyword evidence="5 8" id="KW-0648">Protein biosynthesis</keyword>
<feature type="domain" description="DALR anticodon binding" evidence="10">
    <location>
        <begin position="467"/>
        <end position="583"/>
    </location>
</feature>
<dbReference type="PANTHER" id="PTHR11956:SF5">
    <property type="entry name" value="ARGININE--TRNA LIGASE, CYTOPLASMIC"/>
    <property type="match status" value="1"/>
</dbReference>
<name>A0A1F5EMX0_9BACT</name>
<dbReference type="GO" id="GO:0006420">
    <property type="term" value="P:arginyl-tRNA aminoacylation"/>
    <property type="evidence" value="ECO:0007669"/>
    <property type="project" value="UniProtKB-UniRule"/>
</dbReference>
<gene>
    <name evidence="8" type="primary">argS</name>
    <name evidence="12" type="ORF">A3E89_03000</name>
</gene>
<accession>A0A1F5EMX0</accession>
<protein>
    <recommendedName>
        <fullName evidence="8">Arginine--tRNA ligase</fullName>
        <ecNumber evidence="8">6.1.1.19</ecNumber>
    </recommendedName>
    <alternativeName>
        <fullName evidence="8">Arginyl-tRNA synthetase</fullName>
        <shortName evidence="8">ArgRS</shortName>
    </alternativeName>
</protein>
<dbReference type="InterPro" id="IPR008909">
    <property type="entry name" value="DALR_anticod-bd"/>
</dbReference>
<dbReference type="Proteomes" id="UP000185891">
    <property type="component" value="Unassembled WGS sequence"/>
</dbReference>
<feature type="short sequence motif" description="'HIGH' region" evidence="8">
    <location>
        <begin position="149"/>
        <end position="159"/>
    </location>
</feature>
<evidence type="ECO:0000256" key="2">
    <source>
        <dbReference type="ARBA" id="ARBA00022598"/>
    </source>
</evidence>
<comment type="subcellular location">
    <subcellularLocation>
        <location evidence="8">Cytoplasm</location>
    </subcellularLocation>
</comment>
<dbReference type="Pfam" id="PF05746">
    <property type="entry name" value="DALR_1"/>
    <property type="match status" value="1"/>
</dbReference>
<evidence type="ECO:0000256" key="7">
    <source>
        <dbReference type="ARBA" id="ARBA00049339"/>
    </source>
</evidence>
<evidence type="ECO:0000313" key="13">
    <source>
        <dbReference type="Proteomes" id="UP000185891"/>
    </source>
</evidence>
<evidence type="ECO:0000259" key="10">
    <source>
        <dbReference type="SMART" id="SM00836"/>
    </source>
</evidence>
<dbReference type="InterPro" id="IPR014729">
    <property type="entry name" value="Rossmann-like_a/b/a_fold"/>
</dbReference>
<dbReference type="Gene3D" id="3.30.1360.70">
    <property type="entry name" value="Arginyl tRNA synthetase N-terminal domain"/>
    <property type="match status" value="1"/>
</dbReference>
<organism evidence="12 13">
    <name type="scientific">Candidatus Campbellbacteria bacterium RIFCSPHIGHO2_12_FULL_35_10</name>
    <dbReference type="NCBI Taxonomy" id="1797578"/>
    <lineage>
        <taxon>Bacteria</taxon>
        <taxon>Candidatus Campbelliibacteriota</taxon>
    </lineage>
</organism>
<proteinExistence type="inferred from homology"/>
<keyword evidence="6 8" id="KW-0030">Aminoacyl-tRNA synthetase</keyword>
<dbReference type="InterPro" id="IPR001278">
    <property type="entry name" value="Arg-tRNA-ligase"/>
</dbReference>
<evidence type="ECO:0000256" key="8">
    <source>
        <dbReference type="HAMAP-Rule" id="MF_00123"/>
    </source>
</evidence>